<dbReference type="GO" id="GO:0005524">
    <property type="term" value="F:ATP binding"/>
    <property type="evidence" value="ECO:0007669"/>
    <property type="project" value="UniProtKB-UniRule"/>
</dbReference>
<keyword evidence="1 3" id="KW-0547">Nucleotide-binding</keyword>
<keyword evidence="2 3" id="KW-0067">ATP-binding</keyword>
<dbReference type="PROSITE" id="PS00108">
    <property type="entry name" value="PROTEIN_KINASE_ST"/>
    <property type="match status" value="1"/>
</dbReference>
<evidence type="ECO:0000256" key="3">
    <source>
        <dbReference type="PROSITE-ProRule" id="PRU10141"/>
    </source>
</evidence>
<dbReference type="SUPFAM" id="SSF56112">
    <property type="entry name" value="Protein kinase-like (PK-like)"/>
    <property type="match status" value="1"/>
</dbReference>
<dbReference type="InterPro" id="IPR011990">
    <property type="entry name" value="TPR-like_helical_dom_sf"/>
</dbReference>
<dbReference type="Gene3D" id="1.10.510.10">
    <property type="entry name" value="Transferase(Phosphotransferase) domain 1"/>
    <property type="match status" value="1"/>
</dbReference>
<evidence type="ECO:0000256" key="2">
    <source>
        <dbReference type="ARBA" id="ARBA00022840"/>
    </source>
</evidence>
<organism evidence="5 6">
    <name type="scientific">Alectoria fallacina</name>
    <dbReference type="NCBI Taxonomy" id="1903189"/>
    <lineage>
        <taxon>Eukaryota</taxon>
        <taxon>Fungi</taxon>
        <taxon>Dikarya</taxon>
        <taxon>Ascomycota</taxon>
        <taxon>Pezizomycotina</taxon>
        <taxon>Lecanoromycetes</taxon>
        <taxon>OSLEUM clade</taxon>
        <taxon>Lecanoromycetidae</taxon>
        <taxon>Lecanorales</taxon>
        <taxon>Lecanorineae</taxon>
        <taxon>Parmeliaceae</taxon>
        <taxon>Alectoria</taxon>
    </lineage>
</organism>
<gene>
    <name evidence="5" type="ORF">ALECFALPRED_004451</name>
</gene>
<evidence type="ECO:0000313" key="6">
    <source>
        <dbReference type="Proteomes" id="UP000664203"/>
    </source>
</evidence>
<reference evidence="5" key="1">
    <citation type="submission" date="2021-03" db="EMBL/GenBank/DDBJ databases">
        <authorList>
            <person name="Tagirdzhanova G."/>
        </authorList>
    </citation>
    <scope>NUCLEOTIDE SEQUENCE</scope>
</reference>
<dbReference type="AlphaFoldDB" id="A0A8H3IQL8"/>
<comment type="caution">
    <text evidence="5">The sequence shown here is derived from an EMBL/GenBank/DDBJ whole genome shotgun (WGS) entry which is preliminary data.</text>
</comment>
<dbReference type="OrthoDB" id="5986190at2759"/>
<feature type="domain" description="Protein kinase" evidence="4">
    <location>
        <begin position="54"/>
        <end position="388"/>
    </location>
</feature>
<evidence type="ECO:0000313" key="5">
    <source>
        <dbReference type="EMBL" id="CAF9929770.1"/>
    </source>
</evidence>
<name>A0A8H3IQL8_9LECA</name>
<accession>A0A8H3IQL8</accession>
<dbReference type="GO" id="GO:0004672">
    <property type="term" value="F:protein kinase activity"/>
    <property type="evidence" value="ECO:0007669"/>
    <property type="project" value="InterPro"/>
</dbReference>
<evidence type="ECO:0000256" key="1">
    <source>
        <dbReference type="ARBA" id="ARBA00022741"/>
    </source>
</evidence>
<dbReference type="EMBL" id="CAJPDR010000273">
    <property type="protein sequence ID" value="CAF9929770.1"/>
    <property type="molecule type" value="Genomic_DNA"/>
</dbReference>
<feature type="binding site" evidence="3">
    <location>
        <position position="82"/>
    </location>
    <ligand>
        <name>ATP</name>
        <dbReference type="ChEBI" id="CHEBI:30616"/>
    </ligand>
</feature>
<dbReference type="InterPro" id="IPR053137">
    <property type="entry name" value="NLR-like"/>
</dbReference>
<dbReference type="InterPro" id="IPR017441">
    <property type="entry name" value="Protein_kinase_ATP_BS"/>
</dbReference>
<dbReference type="PANTHER" id="PTHR46082">
    <property type="entry name" value="ATP/GTP-BINDING PROTEIN-RELATED"/>
    <property type="match status" value="1"/>
</dbReference>
<dbReference type="Gene3D" id="1.25.40.10">
    <property type="entry name" value="Tetratricopeptide repeat domain"/>
    <property type="match status" value="3"/>
</dbReference>
<sequence>MEDYILKASKSQYLSYGSDFESATPQKVDFRYDLITFLGVAQRLGIDFLPITWQQALDRIGRGATAEIRETLLTLQASFAFKRPIFQSSFDPGEFEGRILPSLIAEMSILAQPSIRRHPNIIRLEGICWEVSPGQGPPVLRDRPVETGNGGIVPVLVFEKANHGDLSSFMMHSEGKQLDFTERLELCTAVAEAIITMHSNNIIHGDIKPQNILIFRKISGGYTAKVADFGYSTRYALPNDLIYMPRSWPWAAPEWHHRGFTPAQAMKMDAFSFGMLVLWLLFYSAQEDSDIKFVRGLRAASGELALAHQLIQLESQPENITLIQFFNVTLTGDVAFRCSDFRYLLFLLASGKIVSPTLTERVSENLDLASVYFQIEPALSQLYEHDYRVRLYLADCFLKRMSELEDRQENNLRSQNILLQCAICYDLGFGTARDSLRSRQLYEKFKPNETEFCRKRDLFNNGRFLLLSESLYQSMLKEGHIQRIDLSQTYRGQVSLDQVEREYRKEIADVESALGHNHQIVALLKEGLSSVLAGHGQWDRAEQLDTQVVEINRRVLGEKHPGTLESISHLASIYQAQGRDEEAKELQTQVIEERKRTLGEEHPNTLSAMKNAISTYGDKSQLEEAEKLAMQITKARTMVLGPEHRDTLTSMRALMEIYSRQGRWSKAEELGKQVIEAEKRVLGNEHPETLLATQSLITLYRLQGRWKEAEELDLKHLKTTEKVFEKIDPIRIERMSERASVYRDQRRWKDVEELEMQMIEITKEVLGEEHVDTLNIIGQLASTYKEQRRWKEAEELDVYVVHTMRRTLGEDHPDTIVGMMNLASTYRGQRMWKEAEELDLSVVEIRKRVLGEEHPDTLTGMGNLAVTYWYQRRWKEATNLEIHVVETTKRVLGEEHPSTLISMAHLADSYYYQGQTSKAIHLMAEVVQRRSETLGSDHPDTVDARDGLEVWINVESVNTERSSSDDS</sequence>
<keyword evidence="6" id="KW-1185">Reference proteome</keyword>
<dbReference type="Proteomes" id="UP000664203">
    <property type="component" value="Unassembled WGS sequence"/>
</dbReference>
<dbReference type="PROSITE" id="PS50011">
    <property type="entry name" value="PROTEIN_KINASE_DOM"/>
    <property type="match status" value="1"/>
</dbReference>
<dbReference type="Pfam" id="PF13424">
    <property type="entry name" value="TPR_12"/>
    <property type="match status" value="3"/>
</dbReference>
<dbReference type="Pfam" id="PF00069">
    <property type="entry name" value="Pkinase"/>
    <property type="match status" value="1"/>
</dbReference>
<evidence type="ECO:0000259" key="4">
    <source>
        <dbReference type="PROSITE" id="PS50011"/>
    </source>
</evidence>
<dbReference type="PANTHER" id="PTHR46082:SF11">
    <property type="entry name" value="AAA+ ATPASE DOMAIN-CONTAINING PROTEIN-RELATED"/>
    <property type="match status" value="1"/>
</dbReference>
<dbReference type="Pfam" id="PF13374">
    <property type="entry name" value="TPR_10"/>
    <property type="match status" value="3"/>
</dbReference>
<dbReference type="InterPro" id="IPR000719">
    <property type="entry name" value="Prot_kinase_dom"/>
</dbReference>
<protein>
    <recommendedName>
        <fullName evidence="4">Protein kinase domain-containing protein</fullName>
    </recommendedName>
</protein>
<proteinExistence type="predicted"/>
<dbReference type="SMART" id="SM00220">
    <property type="entry name" value="S_TKc"/>
    <property type="match status" value="1"/>
</dbReference>
<dbReference type="InterPro" id="IPR011009">
    <property type="entry name" value="Kinase-like_dom_sf"/>
</dbReference>
<dbReference type="PROSITE" id="PS00107">
    <property type="entry name" value="PROTEIN_KINASE_ATP"/>
    <property type="match status" value="1"/>
</dbReference>
<dbReference type="InterPro" id="IPR008271">
    <property type="entry name" value="Ser/Thr_kinase_AS"/>
</dbReference>
<dbReference type="SUPFAM" id="SSF48452">
    <property type="entry name" value="TPR-like"/>
    <property type="match status" value="3"/>
</dbReference>